<organism evidence="2 3">
    <name type="scientific">Candidatus Methanomassiliicoccus intestinalis</name>
    <dbReference type="NCBI Taxonomy" id="1406512"/>
    <lineage>
        <taxon>Archaea</taxon>
        <taxon>Methanobacteriati</taxon>
        <taxon>Thermoplasmatota</taxon>
        <taxon>Thermoplasmata</taxon>
        <taxon>Methanomassiliicoccales</taxon>
        <taxon>Methanomassiliicoccaceae</taxon>
        <taxon>Methanomassiliicoccus</taxon>
    </lineage>
</organism>
<accession>A0A8J8TD13</accession>
<proteinExistence type="predicted"/>
<evidence type="ECO:0000313" key="2">
    <source>
        <dbReference type="EMBL" id="TQS81501.1"/>
    </source>
</evidence>
<keyword evidence="1" id="KW-1133">Transmembrane helix</keyword>
<dbReference type="Proteomes" id="UP000752814">
    <property type="component" value="Unassembled WGS sequence"/>
</dbReference>
<feature type="transmembrane region" description="Helical" evidence="1">
    <location>
        <begin position="32"/>
        <end position="54"/>
    </location>
</feature>
<reference evidence="2" key="1">
    <citation type="submission" date="2016-03" db="EMBL/GenBank/DDBJ databases">
        <authorList>
            <person name="Borrel G."/>
            <person name="Mccann A."/>
            <person name="O'Toole P.W."/>
        </authorList>
    </citation>
    <scope>NUCLEOTIDE SEQUENCE</scope>
    <source>
        <strain evidence="2">183</strain>
    </source>
</reference>
<dbReference type="AlphaFoldDB" id="A0A8J8TD13"/>
<feature type="transmembrane region" description="Helical" evidence="1">
    <location>
        <begin position="7"/>
        <end position="26"/>
    </location>
</feature>
<protein>
    <submittedName>
        <fullName evidence="2">Uncharacterized protein</fullName>
    </submittedName>
</protein>
<keyword evidence="1" id="KW-0472">Membrane</keyword>
<name>A0A8J8TD13_9ARCH</name>
<evidence type="ECO:0000256" key="1">
    <source>
        <dbReference type="SAM" id="Phobius"/>
    </source>
</evidence>
<gene>
    <name evidence="2" type="ORF">A3207_03610</name>
</gene>
<dbReference type="RefSeq" id="WP_400153566.1">
    <property type="nucleotide sequence ID" value="NZ_CAYBCC010000014.1"/>
</dbReference>
<sequence>MYNKWRMGSVFLNIIGLMLFMFAIGFEDNRLIYMAASVIVLWIAFAVTYIYFNRNKGTPLEALSKISYVISLFLAVMITAMVAISLHNML</sequence>
<feature type="transmembrane region" description="Helical" evidence="1">
    <location>
        <begin position="66"/>
        <end position="86"/>
    </location>
</feature>
<evidence type="ECO:0000313" key="3">
    <source>
        <dbReference type="Proteomes" id="UP000752814"/>
    </source>
</evidence>
<keyword evidence="1" id="KW-0812">Transmembrane</keyword>
<dbReference type="EMBL" id="LVVT01000022">
    <property type="protein sequence ID" value="TQS81501.1"/>
    <property type="molecule type" value="Genomic_DNA"/>
</dbReference>
<comment type="caution">
    <text evidence="2">The sequence shown here is derived from an EMBL/GenBank/DDBJ whole genome shotgun (WGS) entry which is preliminary data.</text>
</comment>